<feature type="signal peptide" evidence="5">
    <location>
        <begin position="1"/>
        <end position="33"/>
    </location>
</feature>
<feature type="chain" id="PRO_5043419359" description="NlpC/P60 domain-containing protein" evidence="5">
    <location>
        <begin position="34"/>
        <end position="367"/>
    </location>
</feature>
<sequence length="367" mass="40074">MFKEGLTKKALSLGTALTLSVACVLTSFSTSPAETKAATIPGMSFLSDEINNGDNTTDVDDNNNNDNNTTDVVTGSAIKVTTNFNKLGIVTKKTGFVNVNKGAGTKTKVVGRLYKGYKVNIIGSTNKSWLKVKSGRVSGYVCKKYFAIGAKAAKVANKYGTAYVKVNKSAKKVSLKKSKSSSAKTLTSLKAGKSYKLVKTYNNGWVKVKSGKKTGFTDSLSSMTAYYKFSNALTLNGVRARRYGSLKGYQASVYAQRFVGNRYVWGGTSLTHGTDCSGFTMSVYRKFGYRIPRTSREQSTYGKRVSFSNLRPGDLLFYTHGTGRVNHVAMYIGSGRIVHASNPRTGIKISKYNYSRPKCARRIVYKK</sequence>
<name>A0AAW3JLE3_9FIRM</name>
<keyword evidence="2" id="KW-0645">Protease</keyword>
<dbReference type="InterPro" id="IPR000064">
    <property type="entry name" value="NLP_P60_dom"/>
</dbReference>
<dbReference type="Proteomes" id="UP000050833">
    <property type="component" value="Unassembled WGS sequence"/>
</dbReference>
<reference evidence="7 8" key="1">
    <citation type="submission" date="2015-10" db="EMBL/GenBank/DDBJ databases">
        <title>Butyribacter intestini gen. nov., sp. nov., a butyric acid-producing bacterium of the family Lachnospiraceae isolated from the human faeces.</title>
        <authorList>
            <person name="Zou Y."/>
            <person name="Xue W."/>
            <person name="Luo G."/>
            <person name="Lv M."/>
        </authorList>
    </citation>
    <scope>NUCLEOTIDE SEQUENCE [LARGE SCALE GENOMIC DNA]</scope>
    <source>
        <strain evidence="7 8">TF01-11</strain>
    </source>
</reference>
<dbReference type="InterPro" id="IPR051202">
    <property type="entry name" value="Peptidase_C40"/>
</dbReference>
<dbReference type="Gene3D" id="3.90.1720.10">
    <property type="entry name" value="endopeptidase domain like (from Nostoc punctiforme)"/>
    <property type="match status" value="1"/>
</dbReference>
<evidence type="ECO:0000256" key="1">
    <source>
        <dbReference type="ARBA" id="ARBA00007074"/>
    </source>
</evidence>
<evidence type="ECO:0000256" key="2">
    <source>
        <dbReference type="ARBA" id="ARBA00022670"/>
    </source>
</evidence>
<dbReference type="InterPro" id="IPR038765">
    <property type="entry name" value="Papain-like_cys_pep_sf"/>
</dbReference>
<organism evidence="7 8">
    <name type="scientific">Butyribacter intestini</name>
    <dbReference type="NCBI Taxonomy" id="1703332"/>
    <lineage>
        <taxon>Bacteria</taxon>
        <taxon>Bacillati</taxon>
        <taxon>Bacillota</taxon>
        <taxon>Clostridia</taxon>
        <taxon>Lachnospirales</taxon>
        <taxon>Lachnospiraceae</taxon>
        <taxon>Butyribacter</taxon>
    </lineage>
</organism>
<comment type="caution">
    <text evidence="7">The sequence shown here is derived from an EMBL/GenBank/DDBJ whole genome shotgun (WGS) entry which is preliminary data.</text>
</comment>
<keyword evidence="5" id="KW-0732">Signal</keyword>
<evidence type="ECO:0000256" key="5">
    <source>
        <dbReference type="SAM" id="SignalP"/>
    </source>
</evidence>
<accession>A0AAW3JLE3</accession>
<keyword evidence="4" id="KW-0788">Thiol protease</keyword>
<evidence type="ECO:0000256" key="4">
    <source>
        <dbReference type="ARBA" id="ARBA00022807"/>
    </source>
</evidence>
<dbReference type="Pfam" id="PF08239">
    <property type="entry name" value="SH3_3"/>
    <property type="match status" value="1"/>
</dbReference>
<gene>
    <name evidence="7" type="ORF">APZ18_15275</name>
</gene>
<dbReference type="PANTHER" id="PTHR47053">
    <property type="entry name" value="MUREIN DD-ENDOPEPTIDASE MEPH-RELATED"/>
    <property type="match status" value="1"/>
</dbReference>
<evidence type="ECO:0000256" key="3">
    <source>
        <dbReference type="ARBA" id="ARBA00022801"/>
    </source>
</evidence>
<dbReference type="SMART" id="SM00287">
    <property type="entry name" value="SH3b"/>
    <property type="match status" value="2"/>
</dbReference>
<dbReference type="AlphaFoldDB" id="A0AAW3JLE3"/>
<evidence type="ECO:0000259" key="6">
    <source>
        <dbReference type="PROSITE" id="PS51935"/>
    </source>
</evidence>
<dbReference type="PROSITE" id="PS51935">
    <property type="entry name" value="NLPC_P60"/>
    <property type="match status" value="1"/>
</dbReference>
<dbReference type="GO" id="GO:0006508">
    <property type="term" value="P:proteolysis"/>
    <property type="evidence" value="ECO:0007669"/>
    <property type="project" value="UniProtKB-KW"/>
</dbReference>
<keyword evidence="3" id="KW-0378">Hydrolase</keyword>
<feature type="domain" description="NlpC/P60" evidence="6">
    <location>
        <begin position="245"/>
        <end position="367"/>
    </location>
</feature>
<dbReference type="RefSeq" id="WP_055946720.1">
    <property type="nucleotide sequence ID" value="NZ_DBGDCA010000409.1"/>
</dbReference>
<dbReference type="Pfam" id="PF00877">
    <property type="entry name" value="NLPC_P60"/>
    <property type="match status" value="1"/>
</dbReference>
<dbReference type="PROSITE" id="PS51257">
    <property type="entry name" value="PROKAR_LIPOPROTEIN"/>
    <property type="match status" value="1"/>
</dbReference>
<dbReference type="PANTHER" id="PTHR47053:SF1">
    <property type="entry name" value="MUREIN DD-ENDOPEPTIDASE MEPH-RELATED"/>
    <property type="match status" value="1"/>
</dbReference>
<comment type="similarity">
    <text evidence="1">Belongs to the peptidase C40 family.</text>
</comment>
<evidence type="ECO:0000313" key="7">
    <source>
        <dbReference type="EMBL" id="KQC84047.1"/>
    </source>
</evidence>
<proteinExistence type="inferred from homology"/>
<protein>
    <recommendedName>
        <fullName evidence="6">NlpC/P60 domain-containing protein</fullName>
    </recommendedName>
</protein>
<dbReference type="InterPro" id="IPR003646">
    <property type="entry name" value="SH3-like_bac-type"/>
</dbReference>
<keyword evidence="8" id="KW-1185">Reference proteome</keyword>
<dbReference type="GO" id="GO:0008234">
    <property type="term" value="F:cysteine-type peptidase activity"/>
    <property type="evidence" value="ECO:0007669"/>
    <property type="project" value="UniProtKB-KW"/>
</dbReference>
<evidence type="ECO:0000313" key="8">
    <source>
        <dbReference type="Proteomes" id="UP000050833"/>
    </source>
</evidence>
<dbReference type="SUPFAM" id="SSF54001">
    <property type="entry name" value="Cysteine proteinases"/>
    <property type="match status" value="1"/>
</dbReference>
<dbReference type="Gene3D" id="2.30.30.40">
    <property type="entry name" value="SH3 Domains"/>
    <property type="match status" value="1"/>
</dbReference>
<dbReference type="EMBL" id="LLKB01000008">
    <property type="protein sequence ID" value="KQC84047.1"/>
    <property type="molecule type" value="Genomic_DNA"/>
</dbReference>